<sequence>QASAAQVLRSCLDAAGAVRGGCVPELMKFADQQRGKPERLAVLRALERSASEAQRLSRFQELGGIALVRQWLADASAADSTEVEVQCACLRLLRLLQVPAALAREQGMHELCARLADGLSQAAPLALALLTMWQPPAAPAVVLHRPTLTGAPPANVRQQA</sequence>
<reference evidence="1" key="1">
    <citation type="submission" date="2023-10" db="EMBL/GenBank/DDBJ databases">
        <authorList>
            <person name="Chen Y."/>
            <person name="Shah S."/>
            <person name="Dougan E. K."/>
            <person name="Thang M."/>
            <person name="Chan C."/>
        </authorList>
    </citation>
    <scope>NUCLEOTIDE SEQUENCE [LARGE SCALE GENOMIC DNA]</scope>
</reference>
<dbReference type="InterPro" id="IPR035441">
    <property type="entry name" value="TFIIS/LEDGF_dom_sf"/>
</dbReference>
<name>A0ABN9WAP9_9DINO</name>
<feature type="non-terminal residue" evidence="1">
    <location>
        <position position="1"/>
    </location>
</feature>
<comment type="caution">
    <text evidence="1">The sequence shown here is derived from an EMBL/GenBank/DDBJ whole genome shotgun (WGS) entry which is preliminary data.</text>
</comment>
<dbReference type="Gene3D" id="1.20.930.10">
    <property type="entry name" value="Conserved domain common to transcription factors TFIIS, elongin A, CRSP70"/>
    <property type="match status" value="1"/>
</dbReference>
<accession>A0ABN9WAP9</accession>
<gene>
    <name evidence="1" type="ORF">PCOR1329_LOCUS64573</name>
</gene>
<keyword evidence="2" id="KW-1185">Reference proteome</keyword>
<evidence type="ECO:0000313" key="1">
    <source>
        <dbReference type="EMBL" id="CAK0881861.1"/>
    </source>
</evidence>
<proteinExistence type="predicted"/>
<dbReference type="Proteomes" id="UP001189429">
    <property type="component" value="Unassembled WGS sequence"/>
</dbReference>
<evidence type="ECO:0000313" key="2">
    <source>
        <dbReference type="Proteomes" id="UP001189429"/>
    </source>
</evidence>
<feature type="non-terminal residue" evidence="1">
    <location>
        <position position="160"/>
    </location>
</feature>
<organism evidence="1 2">
    <name type="scientific">Prorocentrum cordatum</name>
    <dbReference type="NCBI Taxonomy" id="2364126"/>
    <lineage>
        <taxon>Eukaryota</taxon>
        <taxon>Sar</taxon>
        <taxon>Alveolata</taxon>
        <taxon>Dinophyceae</taxon>
        <taxon>Prorocentrales</taxon>
        <taxon>Prorocentraceae</taxon>
        <taxon>Prorocentrum</taxon>
    </lineage>
</organism>
<evidence type="ECO:0008006" key="3">
    <source>
        <dbReference type="Google" id="ProtNLM"/>
    </source>
</evidence>
<protein>
    <recommendedName>
        <fullName evidence="3">Protein HGH1 homolog</fullName>
    </recommendedName>
</protein>
<dbReference type="EMBL" id="CAUYUJ010018238">
    <property type="protein sequence ID" value="CAK0881861.1"/>
    <property type="molecule type" value="Genomic_DNA"/>
</dbReference>